<sequence length="137" mass="16134">MPGFLAPYRGERHHLRDYRGPHRSPREPSELFNYRHSSLQNVIERHFSVLKASFAILKTISNYRISRQRLIPIAYCVLDNFIRQTSHSDRTFKEFQLKYMLIEGENKERATIDIDLSLGYFAQMNGTRDVVASIIME</sequence>
<evidence type="ECO:0000313" key="1">
    <source>
        <dbReference type="EMBL" id="KAK3225204.1"/>
    </source>
</evidence>
<comment type="caution">
    <text evidence="1">The sequence shown here is derived from an EMBL/GenBank/DDBJ whole genome shotgun (WGS) entry which is preliminary data.</text>
</comment>
<dbReference type="AlphaFoldDB" id="A0AAE0EEK0"/>
<evidence type="ECO:0008006" key="3">
    <source>
        <dbReference type="Google" id="ProtNLM"/>
    </source>
</evidence>
<organism evidence="1 2">
    <name type="scientific">Dipteronia sinensis</name>
    <dbReference type="NCBI Taxonomy" id="43782"/>
    <lineage>
        <taxon>Eukaryota</taxon>
        <taxon>Viridiplantae</taxon>
        <taxon>Streptophyta</taxon>
        <taxon>Embryophyta</taxon>
        <taxon>Tracheophyta</taxon>
        <taxon>Spermatophyta</taxon>
        <taxon>Magnoliopsida</taxon>
        <taxon>eudicotyledons</taxon>
        <taxon>Gunneridae</taxon>
        <taxon>Pentapetalae</taxon>
        <taxon>rosids</taxon>
        <taxon>malvids</taxon>
        <taxon>Sapindales</taxon>
        <taxon>Sapindaceae</taxon>
        <taxon>Hippocastanoideae</taxon>
        <taxon>Acereae</taxon>
        <taxon>Dipteronia</taxon>
    </lineage>
</organism>
<evidence type="ECO:0000313" key="2">
    <source>
        <dbReference type="Proteomes" id="UP001281410"/>
    </source>
</evidence>
<dbReference type="EMBL" id="JANJYJ010000002">
    <property type="protein sequence ID" value="KAK3225204.1"/>
    <property type="molecule type" value="Genomic_DNA"/>
</dbReference>
<keyword evidence="2" id="KW-1185">Reference proteome</keyword>
<name>A0AAE0EEK0_9ROSI</name>
<protein>
    <recommendedName>
        <fullName evidence="3">DDE Tnp4 domain-containing protein</fullName>
    </recommendedName>
</protein>
<reference evidence="1" key="1">
    <citation type="journal article" date="2023" name="Plant J.">
        <title>Genome sequences and population genomics provide insights into the demographic history, inbreeding, and mutation load of two 'living fossil' tree species of Dipteronia.</title>
        <authorList>
            <person name="Feng Y."/>
            <person name="Comes H.P."/>
            <person name="Chen J."/>
            <person name="Zhu S."/>
            <person name="Lu R."/>
            <person name="Zhang X."/>
            <person name="Li P."/>
            <person name="Qiu J."/>
            <person name="Olsen K.M."/>
            <person name="Qiu Y."/>
        </authorList>
    </citation>
    <scope>NUCLEOTIDE SEQUENCE</scope>
    <source>
        <strain evidence="1">NBL</strain>
    </source>
</reference>
<accession>A0AAE0EEK0</accession>
<proteinExistence type="predicted"/>
<gene>
    <name evidence="1" type="ORF">Dsin_005066</name>
</gene>
<dbReference type="Proteomes" id="UP001281410">
    <property type="component" value="Unassembled WGS sequence"/>
</dbReference>